<dbReference type="EMBL" id="LAZR01014068">
    <property type="protein sequence ID" value="KKM19096.1"/>
    <property type="molecule type" value="Genomic_DNA"/>
</dbReference>
<accession>A0A0F9HUN1</accession>
<reference evidence="2" key="1">
    <citation type="journal article" date="2015" name="Nature">
        <title>Complex archaea that bridge the gap between prokaryotes and eukaryotes.</title>
        <authorList>
            <person name="Spang A."/>
            <person name="Saw J.H."/>
            <person name="Jorgensen S.L."/>
            <person name="Zaremba-Niedzwiedzka K."/>
            <person name="Martijn J."/>
            <person name="Lind A.E."/>
            <person name="van Eijk R."/>
            <person name="Schleper C."/>
            <person name="Guy L."/>
            <person name="Ettema T.J."/>
        </authorList>
    </citation>
    <scope>NUCLEOTIDE SEQUENCE</scope>
</reference>
<feature type="non-terminal residue" evidence="2">
    <location>
        <position position="1"/>
    </location>
</feature>
<proteinExistence type="predicted"/>
<evidence type="ECO:0000256" key="1">
    <source>
        <dbReference type="SAM" id="Phobius"/>
    </source>
</evidence>
<name>A0A0F9HUN1_9ZZZZ</name>
<feature type="transmembrane region" description="Helical" evidence="1">
    <location>
        <begin position="186"/>
        <end position="211"/>
    </location>
</feature>
<feature type="transmembrane region" description="Helical" evidence="1">
    <location>
        <begin position="105"/>
        <end position="125"/>
    </location>
</feature>
<organism evidence="2">
    <name type="scientific">marine sediment metagenome</name>
    <dbReference type="NCBI Taxonomy" id="412755"/>
    <lineage>
        <taxon>unclassified sequences</taxon>
        <taxon>metagenomes</taxon>
        <taxon>ecological metagenomes</taxon>
    </lineage>
</organism>
<keyword evidence="1" id="KW-0812">Transmembrane</keyword>
<evidence type="ECO:0000313" key="2">
    <source>
        <dbReference type="EMBL" id="KKM19096.1"/>
    </source>
</evidence>
<comment type="caution">
    <text evidence="2">The sequence shown here is derived from an EMBL/GenBank/DDBJ whole genome shotgun (WGS) entry which is preliminary data.</text>
</comment>
<sequence length="226" mass="26210">IMLGIFLITLVSASLGLYEQHKCVEIKTILNTTSVNISTISYPNSSIVVSNKEMTKNALTFNYSFCNTSTLGIYLYDYFDAEGNTYINDFKVTTNGKEFTTQNSIAYLGFILILLFTFFLTMYGAGRIEWKSKKNDEGKILTINNFKYVKVFLYTLAYFELMFLFGLSYKVTREADIEGFIQFFNFIYQLFLYLLYPLMIALIIIIFVIWINNKKLHERLKLGLGK</sequence>
<gene>
    <name evidence="2" type="ORF">LCGC14_1659070</name>
</gene>
<keyword evidence="1" id="KW-1133">Transmembrane helix</keyword>
<dbReference type="AlphaFoldDB" id="A0A0F9HUN1"/>
<keyword evidence="1" id="KW-0472">Membrane</keyword>
<feature type="transmembrane region" description="Helical" evidence="1">
    <location>
        <begin position="146"/>
        <end position="166"/>
    </location>
</feature>
<protein>
    <submittedName>
        <fullName evidence="2">Uncharacterized protein</fullName>
    </submittedName>
</protein>